<dbReference type="Proteomes" id="UP000483078">
    <property type="component" value="Unassembled WGS sequence"/>
</dbReference>
<dbReference type="RefSeq" id="WP_273249512.1">
    <property type="nucleotide sequence ID" value="NZ_VENJ01000011.1"/>
</dbReference>
<organism evidence="1 2">
    <name type="scientific">Sediminimonas qiaohouensis</name>
    <dbReference type="NCBI Taxonomy" id="552061"/>
    <lineage>
        <taxon>Bacteria</taxon>
        <taxon>Pseudomonadati</taxon>
        <taxon>Pseudomonadota</taxon>
        <taxon>Alphaproteobacteria</taxon>
        <taxon>Rhodobacterales</taxon>
        <taxon>Roseobacteraceae</taxon>
        <taxon>Sediminimonas</taxon>
    </lineage>
</organism>
<dbReference type="EMBL" id="VENJ01000011">
    <property type="protein sequence ID" value="MTJ04795.1"/>
    <property type="molecule type" value="Genomic_DNA"/>
</dbReference>
<comment type="caution">
    <text evidence="1">The sequence shown here is derived from an EMBL/GenBank/DDBJ whole genome shotgun (WGS) entry which is preliminary data.</text>
</comment>
<protein>
    <submittedName>
        <fullName evidence="1">Uncharacterized protein</fullName>
    </submittedName>
</protein>
<accession>A0A7C9L805</accession>
<dbReference type="AlphaFoldDB" id="A0A7C9L805"/>
<evidence type="ECO:0000313" key="2">
    <source>
        <dbReference type="Proteomes" id="UP000483078"/>
    </source>
</evidence>
<evidence type="ECO:0000313" key="1">
    <source>
        <dbReference type="EMBL" id="MTJ04795.1"/>
    </source>
</evidence>
<sequence length="132" mass="14432">MQHSQTIDALLRHINRAQVFLRWLRGEGESLVASAQLLGGSHWARRASTVVHAARAGHDLSAHRGALRSLRRLLHLEFVRDLETPEAARFAALHPDDPRADQARLCAEALDRGVRALEALRLAGISGVEGAA</sequence>
<gene>
    <name evidence="1" type="ORF">FH759_08910</name>
</gene>
<reference evidence="1 2" key="1">
    <citation type="submission" date="2019-06" db="EMBL/GenBank/DDBJ databases">
        <title>Enrichment of Autotrophic Halophilic Microorganisms from Red Sea Brine Pool Using Microbial Electrosynthesis System.</title>
        <authorList>
            <person name="Alqahtani M.F."/>
            <person name="Bajracharya S."/>
            <person name="Katuri K.P."/>
            <person name="Ali M."/>
            <person name="Saikaly P.E."/>
        </authorList>
    </citation>
    <scope>NUCLEOTIDE SEQUENCE [LARGE SCALE GENOMIC DNA]</scope>
    <source>
        <strain evidence="1">MES6</strain>
    </source>
</reference>
<name>A0A7C9L805_9RHOB</name>
<proteinExistence type="predicted"/>